<dbReference type="Proteomes" id="UP000077552">
    <property type="component" value="Unassembled WGS sequence"/>
</dbReference>
<evidence type="ECO:0000313" key="2">
    <source>
        <dbReference type="Proteomes" id="UP000077552"/>
    </source>
</evidence>
<evidence type="ECO:0000313" key="1">
    <source>
        <dbReference type="EMBL" id="OAD92272.1"/>
    </source>
</evidence>
<reference evidence="1 2" key="1">
    <citation type="submission" date="2016-05" db="EMBL/GenBank/DDBJ databases">
        <title>Genome sequencing of Vitellibacter soesokkakensis RSSK-12.</title>
        <authorList>
            <person name="Thevarajoo S."/>
            <person name="Selvaratnam C."/>
            <person name="Goh K.M."/>
            <person name="Chan K.-G."/>
            <person name="Chong C.S."/>
        </authorList>
    </citation>
    <scope>NUCLEOTIDE SEQUENCE [LARGE SCALE GENOMIC DNA]</scope>
    <source>
        <strain evidence="1 2">RSSK-12</strain>
    </source>
</reference>
<sequence length="77" mass="8679">MNKLIFSVVGFRLSVVPLYAPYPNSGEGGFKIAFRAILKTEGVSKNTKSHLRKKVAFSEYFKLVIFCLTSHLPFLEP</sequence>
<dbReference type="EMBL" id="LXIE01000002">
    <property type="protein sequence ID" value="OAD92272.1"/>
    <property type="molecule type" value="Genomic_DNA"/>
</dbReference>
<dbReference type="STRING" id="1385699.A7A78_08520"/>
<gene>
    <name evidence="1" type="ORF">A7A78_08520</name>
</gene>
<accession>A0A1A9LHV1</accession>
<organism evidence="1 2">
    <name type="scientific">Aequorivita soesokkakensis</name>
    <dbReference type="NCBI Taxonomy" id="1385699"/>
    <lineage>
        <taxon>Bacteria</taxon>
        <taxon>Pseudomonadati</taxon>
        <taxon>Bacteroidota</taxon>
        <taxon>Flavobacteriia</taxon>
        <taxon>Flavobacteriales</taxon>
        <taxon>Flavobacteriaceae</taxon>
        <taxon>Aequorivita</taxon>
    </lineage>
</organism>
<keyword evidence="2" id="KW-1185">Reference proteome</keyword>
<dbReference type="AlphaFoldDB" id="A0A1A9LHV1"/>
<name>A0A1A9LHV1_9FLAO</name>
<comment type="caution">
    <text evidence="1">The sequence shown here is derived from an EMBL/GenBank/DDBJ whole genome shotgun (WGS) entry which is preliminary data.</text>
</comment>
<protein>
    <submittedName>
        <fullName evidence="1">Uncharacterized protein</fullName>
    </submittedName>
</protein>
<proteinExistence type="predicted"/>